<dbReference type="InterPro" id="IPR009683">
    <property type="entry name" value="Extensin-like_C"/>
</dbReference>
<evidence type="ECO:0000313" key="4">
    <source>
        <dbReference type="Proteomes" id="UP000638981"/>
    </source>
</evidence>
<dbReference type="RefSeq" id="WP_229804668.1">
    <property type="nucleotide sequence ID" value="NZ_BMYJ01000005.1"/>
</dbReference>
<organism evidence="3 4">
    <name type="scientific">Neogemmobacter tilapiae</name>
    <dbReference type="NCBI Taxonomy" id="875041"/>
    <lineage>
        <taxon>Bacteria</taxon>
        <taxon>Pseudomonadati</taxon>
        <taxon>Pseudomonadota</taxon>
        <taxon>Alphaproteobacteria</taxon>
        <taxon>Rhodobacterales</taxon>
        <taxon>Paracoccaceae</taxon>
        <taxon>Neogemmobacter</taxon>
    </lineage>
</organism>
<accession>A0A918TNF5</accession>
<sequence>MLKQTALALLCGSLAWPAMADLRPLQRPLSVEEKADPSFAPVNDIQPIPRPLIRREEFAATIAPNQKPLPRPGNQDLSDPLMMVARDGTPAPQWPAPRLFGKPPFALSDIAPLPASPIAVTMAPELPSSPLAVSVSPAAATAPEILTTASTAGAAALPAMRPLARSLPQTVAAMRPKSRPEGLDQAVVVKPVVVATGLQESIRPEARPVQKKRKVKLQPEAEVIQAAVVTPAKPGKTGVVGKKGSVCGDPAIKGQTLAPITSKVSGCGIADPVRVTSVAGVKLSQPADLDCDTAIALKSWVENGLQPQFGKNEVVQLQVAGHYVCRPRNNVRGNKISEHGRGNAIDISGLVLADGQLLTVQGDFGHKGLGAAMKAAHKAACGVFNTTLGPGSDGYHEDHMHFDVASGRGPYCR</sequence>
<name>A0A918TNF5_9RHOB</name>
<proteinExistence type="predicted"/>
<keyword evidence="4" id="KW-1185">Reference proteome</keyword>
<dbReference type="AlphaFoldDB" id="A0A918TNF5"/>
<feature type="signal peptide" evidence="1">
    <location>
        <begin position="1"/>
        <end position="20"/>
    </location>
</feature>
<dbReference type="Pfam" id="PF06904">
    <property type="entry name" value="Extensin-like_C"/>
    <property type="match status" value="1"/>
</dbReference>
<feature type="chain" id="PRO_5037231572" description="Extensin-like C-terminal domain-containing protein" evidence="1">
    <location>
        <begin position="21"/>
        <end position="413"/>
    </location>
</feature>
<evidence type="ECO:0000256" key="1">
    <source>
        <dbReference type="SAM" id="SignalP"/>
    </source>
</evidence>
<evidence type="ECO:0000259" key="2">
    <source>
        <dbReference type="Pfam" id="PF06904"/>
    </source>
</evidence>
<keyword evidence="1" id="KW-0732">Signal</keyword>
<protein>
    <recommendedName>
        <fullName evidence="2">Extensin-like C-terminal domain-containing protein</fullName>
    </recommendedName>
</protein>
<dbReference type="EMBL" id="BMYJ01000005">
    <property type="protein sequence ID" value="GHC55559.1"/>
    <property type="molecule type" value="Genomic_DNA"/>
</dbReference>
<reference evidence="3" key="1">
    <citation type="journal article" date="2014" name="Int. J. Syst. Evol. Microbiol.">
        <title>Complete genome sequence of Corynebacterium casei LMG S-19264T (=DSM 44701T), isolated from a smear-ripened cheese.</title>
        <authorList>
            <consortium name="US DOE Joint Genome Institute (JGI-PGF)"/>
            <person name="Walter F."/>
            <person name="Albersmeier A."/>
            <person name="Kalinowski J."/>
            <person name="Ruckert C."/>
        </authorList>
    </citation>
    <scope>NUCLEOTIDE SEQUENCE</scope>
    <source>
        <strain evidence="3">KCTC 23310</strain>
    </source>
</reference>
<evidence type="ECO:0000313" key="3">
    <source>
        <dbReference type="EMBL" id="GHC55559.1"/>
    </source>
</evidence>
<reference evidence="3" key="2">
    <citation type="submission" date="2020-09" db="EMBL/GenBank/DDBJ databases">
        <authorList>
            <person name="Sun Q."/>
            <person name="Kim S."/>
        </authorList>
    </citation>
    <scope>NUCLEOTIDE SEQUENCE</scope>
    <source>
        <strain evidence="3">KCTC 23310</strain>
    </source>
</reference>
<feature type="domain" description="Extensin-like C-terminal" evidence="2">
    <location>
        <begin position="261"/>
        <end position="413"/>
    </location>
</feature>
<comment type="caution">
    <text evidence="3">The sequence shown here is derived from an EMBL/GenBank/DDBJ whole genome shotgun (WGS) entry which is preliminary data.</text>
</comment>
<dbReference type="Proteomes" id="UP000638981">
    <property type="component" value="Unassembled WGS sequence"/>
</dbReference>
<gene>
    <name evidence="3" type="ORF">GCM10007315_18170</name>
</gene>